<evidence type="ECO:0000256" key="1">
    <source>
        <dbReference type="SAM" id="SignalP"/>
    </source>
</evidence>
<evidence type="ECO:0000313" key="2">
    <source>
        <dbReference type="Proteomes" id="UP000504635"/>
    </source>
</evidence>
<organism evidence="2 3">
    <name type="scientific">Sitophilus oryzae</name>
    <name type="common">Rice weevil</name>
    <name type="synonym">Curculio oryzae</name>
    <dbReference type="NCBI Taxonomy" id="7048"/>
    <lineage>
        <taxon>Eukaryota</taxon>
        <taxon>Metazoa</taxon>
        <taxon>Ecdysozoa</taxon>
        <taxon>Arthropoda</taxon>
        <taxon>Hexapoda</taxon>
        <taxon>Insecta</taxon>
        <taxon>Pterygota</taxon>
        <taxon>Neoptera</taxon>
        <taxon>Endopterygota</taxon>
        <taxon>Coleoptera</taxon>
        <taxon>Polyphaga</taxon>
        <taxon>Cucujiformia</taxon>
        <taxon>Curculionidae</taxon>
        <taxon>Dryophthorinae</taxon>
        <taxon>Sitophilus</taxon>
    </lineage>
</organism>
<proteinExistence type="predicted"/>
<dbReference type="RefSeq" id="XP_030745464.1">
    <property type="nucleotide sequence ID" value="XM_030889604.1"/>
</dbReference>
<dbReference type="Proteomes" id="UP000504635">
    <property type="component" value="Unplaced"/>
</dbReference>
<reference evidence="3" key="1">
    <citation type="submission" date="2025-08" db="UniProtKB">
        <authorList>
            <consortium name="RefSeq"/>
        </authorList>
    </citation>
    <scope>IDENTIFICATION</scope>
    <source>
        <tissue evidence="3">Gonads</tissue>
    </source>
</reference>
<feature type="chain" id="PRO_5026720262" evidence="1">
    <location>
        <begin position="22"/>
        <end position="104"/>
    </location>
</feature>
<dbReference type="AlphaFoldDB" id="A0A6J2X3F2"/>
<dbReference type="OrthoDB" id="6020543at2759"/>
<evidence type="ECO:0000313" key="3">
    <source>
        <dbReference type="RefSeq" id="XP_030745464.1"/>
    </source>
</evidence>
<dbReference type="KEGG" id="soy:115874443"/>
<accession>A0A6J2X3F2</accession>
<name>A0A6J2X3F2_SITOR</name>
<dbReference type="GeneID" id="115874443"/>
<keyword evidence="2" id="KW-1185">Reference proteome</keyword>
<keyword evidence="1" id="KW-0732">Signal</keyword>
<sequence>MNKLGLSVMVLILFVMNLASTKQISCGKKKFYCLSEERFYSCLKSGNDQYIVKREIKSCPYGAVCNDFDNEPCDEQGISREFLTDQTFLFKYGDKEGRKHIIDD</sequence>
<feature type="signal peptide" evidence="1">
    <location>
        <begin position="1"/>
        <end position="21"/>
    </location>
</feature>
<dbReference type="InParanoid" id="A0A6J2X3F2"/>
<protein>
    <submittedName>
        <fullName evidence="3">Uncharacterized protein LOC115874443</fullName>
    </submittedName>
</protein>
<gene>
    <name evidence="3" type="primary">LOC115874443</name>
</gene>